<reference evidence="1 2" key="1">
    <citation type="submission" date="2024-01" db="EMBL/GenBank/DDBJ databases">
        <title>The genomes of 5 underutilized Papilionoideae crops provide insights into root nodulation and disease resistanc.</title>
        <authorList>
            <person name="Yuan L."/>
        </authorList>
    </citation>
    <scope>NUCLEOTIDE SEQUENCE [LARGE SCALE GENOMIC DNA]</scope>
    <source>
        <strain evidence="1">ZHUSHIDOU_FW_LH</strain>
        <tissue evidence="1">Leaf</tissue>
    </source>
</reference>
<dbReference type="Proteomes" id="UP001372338">
    <property type="component" value="Unassembled WGS sequence"/>
</dbReference>
<organism evidence="1 2">
    <name type="scientific">Crotalaria pallida</name>
    <name type="common">Smooth rattlebox</name>
    <name type="synonym">Crotalaria striata</name>
    <dbReference type="NCBI Taxonomy" id="3830"/>
    <lineage>
        <taxon>Eukaryota</taxon>
        <taxon>Viridiplantae</taxon>
        <taxon>Streptophyta</taxon>
        <taxon>Embryophyta</taxon>
        <taxon>Tracheophyta</taxon>
        <taxon>Spermatophyta</taxon>
        <taxon>Magnoliopsida</taxon>
        <taxon>eudicotyledons</taxon>
        <taxon>Gunneridae</taxon>
        <taxon>Pentapetalae</taxon>
        <taxon>rosids</taxon>
        <taxon>fabids</taxon>
        <taxon>Fabales</taxon>
        <taxon>Fabaceae</taxon>
        <taxon>Papilionoideae</taxon>
        <taxon>50 kb inversion clade</taxon>
        <taxon>genistoids sensu lato</taxon>
        <taxon>core genistoids</taxon>
        <taxon>Crotalarieae</taxon>
        <taxon>Crotalaria</taxon>
    </lineage>
</organism>
<accession>A0AAN9J2L9</accession>
<dbReference type="EMBL" id="JAYWIO010000001">
    <property type="protein sequence ID" value="KAK7290536.1"/>
    <property type="molecule type" value="Genomic_DNA"/>
</dbReference>
<comment type="caution">
    <text evidence="1">The sequence shown here is derived from an EMBL/GenBank/DDBJ whole genome shotgun (WGS) entry which is preliminary data.</text>
</comment>
<proteinExistence type="predicted"/>
<evidence type="ECO:0000313" key="2">
    <source>
        <dbReference type="Proteomes" id="UP001372338"/>
    </source>
</evidence>
<dbReference type="AlphaFoldDB" id="A0AAN9J2L9"/>
<sequence length="114" mass="12783">MEREENGVLHAENERLLKENMLMKETLENAKCPACWGLSLEDIDEASKLSKRYTEQPMSQPDELQLDLTLGIGCPMIPLKGSIVILGNLYEESSSSGSGGITNKRFIWLSKLRL</sequence>
<keyword evidence="2" id="KW-1185">Reference proteome</keyword>
<name>A0AAN9J2L9_CROPI</name>
<protein>
    <submittedName>
        <fullName evidence="1">Uncharacterized protein</fullName>
    </submittedName>
</protein>
<evidence type="ECO:0000313" key="1">
    <source>
        <dbReference type="EMBL" id="KAK7290536.1"/>
    </source>
</evidence>
<gene>
    <name evidence="1" type="ORF">RIF29_05032</name>
</gene>